<dbReference type="SUPFAM" id="SSF56228">
    <property type="entry name" value="Aldehyde ferredoxin oxidoreductase, N-terminal domain"/>
    <property type="match status" value="1"/>
</dbReference>
<evidence type="ECO:0000313" key="2">
    <source>
        <dbReference type="EMBL" id="EIA38254.1"/>
    </source>
</evidence>
<evidence type="ECO:0000313" key="3">
    <source>
        <dbReference type="Proteomes" id="UP000053186"/>
    </source>
</evidence>
<reference evidence="2 3" key="1">
    <citation type="journal article" date="2012" name="J. Bacteriol.">
        <title>Draft genome sequence of Thermus sp. strain RL, isolated from a hot water spring located atop the Himalayan ranges at Manikaran, India.</title>
        <authorList>
            <person name="Dwivedi V."/>
            <person name="Sangwan N."/>
            <person name="Nigam A."/>
            <person name="Garg N."/>
            <person name="Niharika N."/>
            <person name="Khurana P."/>
            <person name="Khurana J.P."/>
            <person name="Lal R."/>
        </authorList>
    </citation>
    <scope>NUCLEOTIDE SEQUENCE [LARGE SCALE GENOMIC DNA]</scope>
    <source>
        <strain evidence="2 3">RL</strain>
    </source>
</reference>
<name>H7GI99_9DEIN</name>
<gene>
    <name evidence="2" type="ORF">RLTM_10143</name>
</gene>
<dbReference type="AlphaFoldDB" id="H7GI99"/>
<dbReference type="InterPro" id="IPR013983">
    <property type="entry name" value="Ald_Fedxn_OxRdtase_N"/>
</dbReference>
<comment type="caution">
    <text evidence="2">The sequence shown here is derived from an EMBL/GenBank/DDBJ whole genome shotgun (WGS) entry which is preliminary data.</text>
</comment>
<organism evidence="2 3">
    <name type="scientific">Thermus parvatiensis</name>
    <dbReference type="NCBI Taxonomy" id="456163"/>
    <lineage>
        <taxon>Bacteria</taxon>
        <taxon>Thermotogati</taxon>
        <taxon>Deinococcota</taxon>
        <taxon>Deinococci</taxon>
        <taxon>Thermales</taxon>
        <taxon>Thermaceae</taxon>
        <taxon>Thermus</taxon>
    </lineage>
</organism>
<evidence type="ECO:0000259" key="1">
    <source>
        <dbReference type="SMART" id="SM00790"/>
    </source>
</evidence>
<dbReference type="SMART" id="SM00790">
    <property type="entry name" value="AFOR_N"/>
    <property type="match status" value="1"/>
</dbReference>
<dbReference type="EMBL" id="AIJQ01000017">
    <property type="protein sequence ID" value="EIA38254.1"/>
    <property type="molecule type" value="Genomic_DNA"/>
</dbReference>
<dbReference type="GO" id="GO:0016625">
    <property type="term" value="F:oxidoreductase activity, acting on the aldehyde or oxo group of donors, iron-sulfur protein as acceptor"/>
    <property type="evidence" value="ECO:0007669"/>
    <property type="project" value="InterPro"/>
</dbReference>
<dbReference type="Pfam" id="PF02730">
    <property type="entry name" value="AFOR_N"/>
    <property type="match status" value="1"/>
</dbReference>
<dbReference type="GO" id="GO:0051536">
    <property type="term" value="F:iron-sulfur cluster binding"/>
    <property type="evidence" value="ECO:0007669"/>
    <property type="project" value="InterPro"/>
</dbReference>
<feature type="domain" description="Aldehyde ferredoxin oxidoreductase N-terminal" evidence="1">
    <location>
        <begin position="1"/>
        <end position="203"/>
    </location>
</feature>
<dbReference type="InterPro" id="IPR036503">
    <property type="entry name" value="Ald_Fedxn_OxRdtase_N_sf"/>
</dbReference>
<accession>H7GI99</accession>
<sequence length="204" mass="21752">MRVDLRAGKAYWQEVPPEEVAMGGRYRTARLLLEQEAYRFDPFSPENPLVFAIGPLAGTGSSNANRTSVGTRSPLTLGIKEANGGGTFGYALGQMRLSHLVLEGKSPDWVVLRITRTGEVFFDPAEGLLGLGNFQAANRLFAAYGRRIAFALLGPVGEYGGLLSGIAFSDTDGRPSRLAARGGVGAVMGAKRAKPRATRPGTHM</sequence>
<dbReference type="PATRIC" id="fig|456163.3.peg.2234"/>
<dbReference type="Proteomes" id="UP000053186">
    <property type="component" value="Unassembled WGS sequence"/>
</dbReference>
<proteinExistence type="predicted"/>
<dbReference type="InterPro" id="IPR051919">
    <property type="entry name" value="W-dependent_AOR"/>
</dbReference>
<dbReference type="PANTHER" id="PTHR30038">
    <property type="entry name" value="ALDEHYDE FERREDOXIN OXIDOREDUCTASE"/>
    <property type="match status" value="1"/>
</dbReference>
<dbReference type="PANTHER" id="PTHR30038:SF0">
    <property type="entry name" value="TUNGSTEN-CONTAINING ALDEHYDE FERREDOXIN OXIDOREDUCTASE"/>
    <property type="match status" value="1"/>
</dbReference>
<dbReference type="Gene3D" id="3.60.9.10">
    <property type="entry name" value="Aldehyde ferredoxin oxidoreductase, N-terminal domain"/>
    <property type="match status" value="1"/>
</dbReference>
<keyword evidence="3" id="KW-1185">Reference proteome</keyword>
<protein>
    <submittedName>
        <fullName evidence="2">Tungsten-containing aldehyde ferredoxin oxidoreductase</fullName>
    </submittedName>
</protein>